<dbReference type="RefSeq" id="WP_202234738.1">
    <property type="nucleotide sequence ID" value="NZ_AP018365.1"/>
</dbReference>
<keyword evidence="1" id="KW-0560">Oxidoreductase</keyword>
<dbReference type="PRINTS" id="PR00081">
    <property type="entry name" value="GDHRDH"/>
</dbReference>
<comment type="similarity">
    <text evidence="2">Belongs to the short-chain dehydrogenases/reductases (SDR) family.</text>
</comment>
<dbReference type="KEGG" id="arev:RVR_4873"/>
<dbReference type="AlphaFoldDB" id="A0A7U3VPF8"/>
<evidence type="ECO:0000256" key="1">
    <source>
        <dbReference type="ARBA" id="ARBA00023002"/>
    </source>
</evidence>
<proteinExistence type="inferred from homology"/>
<protein>
    <submittedName>
        <fullName evidence="4">Putative short chain dehydrogenase/reductase</fullName>
    </submittedName>
</protein>
<feature type="region of interest" description="Disordered" evidence="3">
    <location>
        <begin position="66"/>
        <end position="92"/>
    </location>
</feature>
<accession>A0A7U3VPF8</accession>
<dbReference type="InterPro" id="IPR036291">
    <property type="entry name" value="NAD(P)-bd_dom_sf"/>
</dbReference>
<evidence type="ECO:0000313" key="5">
    <source>
        <dbReference type="Proteomes" id="UP000595703"/>
    </source>
</evidence>
<evidence type="ECO:0000313" key="4">
    <source>
        <dbReference type="EMBL" id="BBA98619.1"/>
    </source>
</evidence>
<feature type="region of interest" description="Disordered" evidence="3">
    <location>
        <begin position="281"/>
        <end position="315"/>
    </location>
</feature>
<keyword evidence="5" id="KW-1185">Reference proteome</keyword>
<dbReference type="Gene3D" id="3.40.50.720">
    <property type="entry name" value="NAD(P)-binding Rossmann-like Domain"/>
    <property type="match status" value="1"/>
</dbReference>
<gene>
    <name evidence="4" type="ORF">RVR_4873</name>
</gene>
<dbReference type="NCBIfam" id="NF004846">
    <property type="entry name" value="PRK06197.1"/>
    <property type="match status" value="1"/>
</dbReference>
<reference evidence="4 5" key="1">
    <citation type="journal article" date="2010" name="J. Bacteriol.">
        <title>Biochemical characterization of a novel indole prenyltransferase from Streptomyces sp. SN-593.</title>
        <authorList>
            <person name="Takahashi S."/>
            <person name="Takagi H."/>
            <person name="Toyoda A."/>
            <person name="Uramoto M."/>
            <person name="Nogawa T."/>
            <person name="Ueki M."/>
            <person name="Sakaki Y."/>
            <person name="Osada H."/>
        </authorList>
    </citation>
    <scope>NUCLEOTIDE SEQUENCE [LARGE SCALE GENOMIC DNA]</scope>
    <source>
        <strain evidence="4 5">SN-593</strain>
    </source>
</reference>
<dbReference type="Pfam" id="PF00106">
    <property type="entry name" value="adh_short"/>
    <property type="match status" value="2"/>
</dbReference>
<dbReference type="GO" id="GO:0016491">
    <property type="term" value="F:oxidoreductase activity"/>
    <property type="evidence" value="ECO:0007669"/>
    <property type="project" value="UniProtKB-KW"/>
</dbReference>
<reference evidence="4 5" key="4">
    <citation type="journal article" date="2020" name="Sci. Rep.">
        <title>beta-carboline chemical signals induce reveromycin production through a LuxR family regulator in Streptomyces sp. SN-593.</title>
        <authorList>
            <person name="Panthee S."/>
            <person name="Kito N."/>
            <person name="Hayashi T."/>
            <person name="Shimizu T."/>
            <person name="Ishikawa J."/>
            <person name="Hamamoto H."/>
            <person name="Osada H."/>
            <person name="Takahashi S."/>
        </authorList>
    </citation>
    <scope>NUCLEOTIDE SEQUENCE [LARGE SCALE GENOMIC DNA]</scope>
    <source>
        <strain evidence="4 5">SN-593</strain>
    </source>
</reference>
<evidence type="ECO:0000256" key="2">
    <source>
        <dbReference type="RuleBase" id="RU000363"/>
    </source>
</evidence>
<dbReference type="Proteomes" id="UP000595703">
    <property type="component" value="Chromosome"/>
</dbReference>
<dbReference type="PANTHER" id="PTHR43157:SF31">
    <property type="entry name" value="PHOSPHATIDYLINOSITOL-GLYCAN BIOSYNTHESIS CLASS F PROTEIN"/>
    <property type="match status" value="1"/>
</dbReference>
<dbReference type="PRINTS" id="PR00080">
    <property type="entry name" value="SDRFAMILY"/>
</dbReference>
<dbReference type="PANTHER" id="PTHR43157">
    <property type="entry name" value="PHOSPHATIDYLINOSITOL-GLYCAN BIOSYNTHESIS CLASS F PROTEIN-RELATED"/>
    <property type="match status" value="1"/>
</dbReference>
<dbReference type="InterPro" id="IPR002347">
    <property type="entry name" value="SDR_fam"/>
</dbReference>
<organism evidence="4 5">
    <name type="scientific">Actinacidiphila reveromycinica</name>
    <dbReference type="NCBI Taxonomy" id="659352"/>
    <lineage>
        <taxon>Bacteria</taxon>
        <taxon>Bacillati</taxon>
        <taxon>Actinomycetota</taxon>
        <taxon>Actinomycetes</taxon>
        <taxon>Kitasatosporales</taxon>
        <taxon>Streptomycetaceae</taxon>
        <taxon>Actinacidiphila</taxon>
    </lineage>
</organism>
<dbReference type="SUPFAM" id="SSF51735">
    <property type="entry name" value="NAD(P)-binding Rossmann-fold domains"/>
    <property type="match status" value="1"/>
</dbReference>
<reference evidence="4 5" key="2">
    <citation type="journal article" date="2011" name="J. Antibiot.">
        <title>Furaquinocins I and J: novel polyketide isoprenoid hybrid compounds from Streptomyces reveromyceticus SN-593.</title>
        <authorList>
            <person name="Panthee S."/>
            <person name="Takahashi S."/>
            <person name="Takagi H."/>
            <person name="Nogawa T."/>
            <person name="Oowada E."/>
            <person name="Uramoto M."/>
            <person name="Osada H."/>
        </authorList>
    </citation>
    <scope>NUCLEOTIDE SEQUENCE [LARGE SCALE GENOMIC DNA]</scope>
    <source>
        <strain evidence="4 5">SN-593</strain>
    </source>
</reference>
<evidence type="ECO:0000256" key="3">
    <source>
        <dbReference type="SAM" id="MobiDB-lite"/>
    </source>
</evidence>
<reference evidence="4 5" key="3">
    <citation type="journal article" date="2011" name="Nat. Chem. Biol.">
        <title>Reveromycin A biosynthesis uses RevG and RevJ for stereospecific spiroacetal formation.</title>
        <authorList>
            <person name="Takahashi S."/>
            <person name="Toyoda A."/>
            <person name="Sekiyama Y."/>
            <person name="Takagi H."/>
            <person name="Nogawa T."/>
            <person name="Uramoto M."/>
            <person name="Suzuki R."/>
            <person name="Koshino H."/>
            <person name="Kumano T."/>
            <person name="Panthee S."/>
            <person name="Dairi T."/>
            <person name="Ishikawa J."/>
            <person name="Ikeda H."/>
            <person name="Sakaki Y."/>
            <person name="Osada H."/>
        </authorList>
    </citation>
    <scope>NUCLEOTIDE SEQUENCE [LARGE SCALE GENOMIC DNA]</scope>
    <source>
        <strain evidence="4 5">SN-593</strain>
    </source>
</reference>
<sequence>MGVNWTEQDIPDQHGRVAIVTGANTGLGFETARMLAAHGARVVLAVRDVEKGEKAAARITAGITAGGSGRDSGAGGGSGTGSGTGGGTGGGGGEVTVQALDLTSLDSIRSAAADLRAAHPRIDLLINNAGVMYTPKRTTADGFELHFGTNHLGHFALTGLLLDRLLPVPGSRVVTVSSTGHRIRAAVHFDDLQWERSYSRVGAYGQSKLANLMFTYALQRRLAPHGTTVALAAHPGVSNTELIRNAPAAMRVPVTWLAPLLTQNAEMGALPTLRAATDPAAAGGQYYGPGGRGELRGHPKPVTSSPDSHDEAAQQRLWTVSEELTGVTFPAVASQRGSS</sequence>
<dbReference type="EMBL" id="AP018365">
    <property type="protein sequence ID" value="BBA98619.1"/>
    <property type="molecule type" value="Genomic_DNA"/>
</dbReference>
<name>A0A7U3VPF8_9ACTN</name>
<dbReference type="CDD" id="cd05327">
    <property type="entry name" value="retinol-DH_like_SDR_c_like"/>
    <property type="match status" value="1"/>
</dbReference>